<keyword evidence="2" id="KW-0813">Transport</keyword>
<dbReference type="Pfam" id="PF00005">
    <property type="entry name" value="ABC_tran"/>
    <property type="match status" value="1"/>
</dbReference>
<dbReference type="GO" id="GO:0016887">
    <property type="term" value="F:ATP hydrolysis activity"/>
    <property type="evidence" value="ECO:0007669"/>
    <property type="project" value="InterPro"/>
</dbReference>
<sequence>METILAFDHVSYFYQDGSQQVLIFDDASYTFEKGKLYAIVGASGSGKTTSIVLAGGLDKPKEGQVTFQGQSLKSIGFPVYRQKYVSIVFQAYNLISYMNACQNVVCAMDIAKQNPADKKGRALEILSGLGLKPEECVRDISKLSGGQQQRVAIARAIAKDAELILADEPTGNLDSRSASSIVDLFLKLAHEQHKCVIIVTHAKEVADRCDVQLSIKDGKLLET</sequence>
<dbReference type="AlphaFoldDB" id="A0A6N8U4A7"/>
<evidence type="ECO:0000259" key="5">
    <source>
        <dbReference type="PROSITE" id="PS50893"/>
    </source>
</evidence>
<proteinExistence type="inferred from homology"/>
<dbReference type="InterPro" id="IPR017911">
    <property type="entry name" value="MacB-like_ATP-bd"/>
</dbReference>
<dbReference type="EMBL" id="WUUQ01000001">
    <property type="protein sequence ID" value="MXQ73028.1"/>
    <property type="molecule type" value="Genomic_DNA"/>
</dbReference>
<gene>
    <name evidence="6" type="ORF">GSF08_03645</name>
</gene>
<dbReference type="Gene3D" id="3.40.50.300">
    <property type="entry name" value="P-loop containing nucleotide triphosphate hydrolases"/>
    <property type="match status" value="1"/>
</dbReference>
<dbReference type="CDD" id="cd03255">
    <property type="entry name" value="ABC_MJ0796_LolCDE_FtsE"/>
    <property type="match status" value="1"/>
</dbReference>
<evidence type="ECO:0000256" key="4">
    <source>
        <dbReference type="ARBA" id="ARBA00022840"/>
    </source>
</evidence>
<evidence type="ECO:0000256" key="2">
    <source>
        <dbReference type="ARBA" id="ARBA00022448"/>
    </source>
</evidence>
<keyword evidence="4 6" id="KW-0067">ATP-binding</keyword>
<comment type="similarity">
    <text evidence="1">Belongs to the ABC transporter superfamily.</text>
</comment>
<dbReference type="PANTHER" id="PTHR24220">
    <property type="entry name" value="IMPORT ATP-BINDING PROTEIN"/>
    <property type="match status" value="1"/>
</dbReference>
<organism evidence="6 7">
    <name type="scientific">Copranaerobaculum intestinale</name>
    <dbReference type="NCBI Taxonomy" id="2692629"/>
    <lineage>
        <taxon>Bacteria</taxon>
        <taxon>Bacillati</taxon>
        <taxon>Bacillota</taxon>
        <taxon>Erysipelotrichia</taxon>
        <taxon>Erysipelotrichales</taxon>
        <taxon>Erysipelotrichaceae</taxon>
        <taxon>Copranaerobaculum</taxon>
    </lineage>
</organism>
<dbReference type="Proteomes" id="UP000434036">
    <property type="component" value="Unassembled WGS sequence"/>
</dbReference>
<evidence type="ECO:0000313" key="6">
    <source>
        <dbReference type="EMBL" id="MXQ73028.1"/>
    </source>
</evidence>
<dbReference type="PANTHER" id="PTHR24220:SF689">
    <property type="entry name" value="LIPOPROTEIN-RELEASING SYSTEM ATP-BINDING PROTEIN LOLD"/>
    <property type="match status" value="1"/>
</dbReference>
<dbReference type="RefSeq" id="WP_160624456.1">
    <property type="nucleotide sequence ID" value="NZ_WUUQ01000001.1"/>
</dbReference>
<dbReference type="InterPro" id="IPR003439">
    <property type="entry name" value="ABC_transporter-like_ATP-bd"/>
</dbReference>
<evidence type="ECO:0000256" key="1">
    <source>
        <dbReference type="ARBA" id="ARBA00005417"/>
    </source>
</evidence>
<dbReference type="InterPro" id="IPR017871">
    <property type="entry name" value="ABC_transporter-like_CS"/>
</dbReference>
<keyword evidence="3" id="KW-0547">Nucleotide-binding</keyword>
<accession>A0A6N8U4A7</accession>
<dbReference type="InterPro" id="IPR015854">
    <property type="entry name" value="ABC_transpr_LolD-like"/>
</dbReference>
<protein>
    <submittedName>
        <fullName evidence="6">ATP-binding cassette domain-containing protein</fullName>
    </submittedName>
</protein>
<feature type="domain" description="ABC transporter" evidence="5">
    <location>
        <begin position="5"/>
        <end position="223"/>
    </location>
</feature>
<keyword evidence="7" id="KW-1185">Reference proteome</keyword>
<dbReference type="GO" id="GO:0005524">
    <property type="term" value="F:ATP binding"/>
    <property type="evidence" value="ECO:0007669"/>
    <property type="project" value="UniProtKB-KW"/>
</dbReference>
<dbReference type="PROSITE" id="PS50893">
    <property type="entry name" value="ABC_TRANSPORTER_2"/>
    <property type="match status" value="1"/>
</dbReference>
<dbReference type="PROSITE" id="PS00211">
    <property type="entry name" value="ABC_TRANSPORTER_1"/>
    <property type="match status" value="1"/>
</dbReference>
<comment type="caution">
    <text evidence="6">The sequence shown here is derived from an EMBL/GenBank/DDBJ whole genome shotgun (WGS) entry which is preliminary data.</text>
</comment>
<dbReference type="InterPro" id="IPR027417">
    <property type="entry name" value="P-loop_NTPase"/>
</dbReference>
<reference evidence="6 7" key="1">
    <citation type="submission" date="2019-12" db="EMBL/GenBank/DDBJ databases">
        <authorList>
            <person name="Yang R."/>
        </authorList>
    </citation>
    <scope>NUCLEOTIDE SEQUENCE [LARGE SCALE GENOMIC DNA]</scope>
    <source>
        <strain evidence="6 7">DONG20-135</strain>
    </source>
</reference>
<name>A0A6N8U4A7_9FIRM</name>
<reference evidence="6 7" key="2">
    <citation type="submission" date="2020-01" db="EMBL/GenBank/DDBJ databases">
        <title>Clostridiaceae sp. nov. isolated from the gut of human by culturomics.</title>
        <authorList>
            <person name="Chang Y."/>
        </authorList>
    </citation>
    <scope>NUCLEOTIDE SEQUENCE [LARGE SCALE GENOMIC DNA]</scope>
    <source>
        <strain evidence="6 7">DONG20-135</strain>
    </source>
</reference>
<dbReference type="SMART" id="SM00382">
    <property type="entry name" value="AAA"/>
    <property type="match status" value="1"/>
</dbReference>
<dbReference type="SUPFAM" id="SSF52540">
    <property type="entry name" value="P-loop containing nucleoside triphosphate hydrolases"/>
    <property type="match status" value="1"/>
</dbReference>
<evidence type="ECO:0000256" key="3">
    <source>
        <dbReference type="ARBA" id="ARBA00022741"/>
    </source>
</evidence>
<dbReference type="InterPro" id="IPR003593">
    <property type="entry name" value="AAA+_ATPase"/>
</dbReference>
<dbReference type="GO" id="GO:0005886">
    <property type="term" value="C:plasma membrane"/>
    <property type="evidence" value="ECO:0007669"/>
    <property type="project" value="TreeGrafter"/>
</dbReference>
<dbReference type="GO" id="GO:0022857">
    <property type="term" value="F:transmembrane transporter activity"/>
    <property type="evidence" value="ECO:0007669"/>
    <property type="project" value="TreeGrafter"/>
</dbReference>
<evidence type="ECO:0000313" key="7">
    <source>
        <dbReference type="Proteomes" id="UP000434036"/>
    </source>
</evidence>